<gene>
    <name evidence="1" type="ORF">SK128_002674</name>
</gene>
<accession>A0AAN8XAM2</accession>
<comment type="caution">
    <text evidence="1">The sequence shown here is derived from an EMBL/GenBank/DDBJ whole genome shotgun (WGS) entry which is preliminary data.</text>
</comment>
<keyword evidence="2" id="KW-1185">Reference proteome</keyword>
<evidence type="ECO:0000313" key="2">
    <source>
        <dbReference type="Proteomes" id="UP001381693"/>
    </source>
</evidence>
<feature type="non-terminal residue" evidence="1">
    <location>
        <position position="128"/>
    </location>
</feature>
<dbReference type="Proteomes" id="UP001381693">
    <property type="component" value="Unassembled WGS sequence"/>
</dbReference>
<dbReference type="EMBL" id="JAXCGZ010011326">
    <property type="protein sequence ID" value="KAK7075305.1"/>
    <property type="molecule type" value="Genomic_DNA"/>
</dbReference>
<sequence>MGPESASYILPCKNVLRLRRQFYRWTEQHPEDTEAYLRALFVAAEHCSLVNKKKSIKDQFASGILNDDLAKKIELMYLHKDGSLSLDDVVEYSRTYKGVHKGRKLENEQNTETKEIAAVQQRKKMFWG</sequence>
<protein>
    <submittedName>
        <fullName evidence="1">Uncharacterized protein</fullName>
    </submittedName>
</protein>
<name>A0AAN8XAM2_HALRR</name>
<organism evidence="1 2">
    <name type="scientific">Halocaridina rubra</name>
    <name type="common">Hawaiian red shrimp</name>
    <dbReference type="NCBI Taxonomy" id="373956"/>
    <lineage>
        <taxon>Eukaryota</taxon>
        <taxon>Metazoa</taxon>
        <taxon>Ecdysozoa</taxon>
        <taxon>Arthropoda</taxon>
        <taxon>Crustacea</taxon>
        <taxon>Multicrustacea</taxon>
        <taxon>Malacostraca</taxon>
        <taxon>Eumalacostraca</taxon>
        <taxon>Eucarida</taxon>
        <taxon>Decapoda</taxon>
        <taxon>Pleocyemata</taxon>
        <taxon>Caridea</taxon>
        <taxon>Atyoidea</taxon>
        <taxon>Atyidae</taxon>
        <taxon>Halocaridina</taxon>
    </lineage>
</organism>
<reference evidence="1 2" key="1">
    <citation type="submission" date="2023-11" db="EMBL/GenBank/DDBJ databases">
        <title>Halocaridina rubra genome assembly.</title>
        <authorList>
            <person name="Smith C."/>
        </authorList>
    </citation>
    <scope>NUCLEOTIDE SEQUENCE [LARGE SCALE GENOMIC DNA]</scope>
    <source>
        <strain evidence="1">EP-1</strain>
        <tissue evidence="1">Whole</tissue>
    </source>
</reference>
<dbReference type="AlphaFoldDB" id="A0AAN8XAM2"/>
<proteinExistence type="predicted"/>
<evidence type="ECO:0000313" key="1">
    <source>
        <dbReference type="EMBL" id="KAK7075305.1"/>
    </source>
</evidence>